<evidence type="ECO:0000313" key="4">
    <source>
        <dbReference type="Proteomes" id="UP000604825"/>
    </source>
</evidence>
<feature type="region of interest" description="Disordered" evidence="1">
    <location>
        <begin position="1"/>
        <end position="26"/>
    </location>
</feature>
<name>A0A811QAR4_9POAL</name>
<evidence type="ECO:0000313" key="3">
    <source>
        <dbReference type="EMBL" id="CAD6252684.1"/>
    </source>
</evidence>
<dbReference type="EMBL" id="CAJGYO010000009">
    <property type="protein sequence ID" value="CAD6252684.1"/>
    <property type="molecule type" value="Genomic_DNA"/>
</dbReference>
<sequence length="168" mass="17824">MLQQDSPSTDGRRSQPSHEGMSEMTTWLSSSAKPSLPCFILDSRAACHVASNVSVFSSSSSSSSFTAVAPAASSAAATYLAHDGTQLTVAGVGTVSCDNFHLTDVLYVPGMRTGVNLVSVQQLAERDYLVMFGGDQCSVRERSSGKIVGKGRMHDDDGLYHLDFLTIP</sequence>
<dbReference type="AlphaFoldDB" id="A0A811QAR4"/>
<gene>
    <name evidence="3" type="ORF">NCGR_LOCUS36332</name>
</gene>
<keyword evidence="4" id="KW-1185">Reference proteome</keyword>
<comment type="caution">
    <text evidence="3">The sequence shown here is derived from an EMBL/GenBank/DDBJ whole genome shotgun (WGS) entry which is preliminary data.</text>
</comment>
<proteinExistence type="predicted"/>
<organism evidence="3 4">
    <name type="scientific">Miscanthus lutarioriparius</name>
    <dbReference type="NCBI Taxonomy" id="422564"/>
    <lineage>
        <taxon>Eukaryota</taxon>
        <taxon>Viridiplantae</taxon>
        <taxon>Streptophyta</taxon>
        <taxon>Embryophyta</taxon>
        <taxon>Tracheophyta</taxon>
        <taxon>Spermatophyta</taxon>
        <taxon>Magnoliopsida</taxon>
        <taxon>Liliopsida</taxon>
        <taxon>Poales</taxon>
        <taxon>Poaceae</taxon>
        <taxon>PACMAD clade</taxon>
        <taxon>Panicoideae</taxon>
        <taxon>Andropogonodae</taxon>
        <taxon>Andropogoneae</taxon>
        <taxon>Saccharinae</taxon>
        <taxon>Miscanthus</taxon>
    </lineage>
</organism>
<dbReference type="InterPro" id="IPR054722">
    <property type="entry name" value="PolX-like_BBD"/>
</dbReference>
<reference evidence="3" key="1">
    <citation type="submission" date="2020-10" db="EMBL/GenBank/DDBJ databases">
        <authorList>
            <person name="Han B."/>
            <person name="Lu T."/>
            <person name="Zhao Q."/>
            <person name="Huang X."/>
            <person name="Zhao Y."/>
        </authorList>
    </citation>
    <scope>NUCLEOTIDE SEQUENCE</scope>
</reference>
<feature type="domain" description="Retrovirus-related Pol polyprotein from transposon TNT 1-94-like beta-barrel" evidence="2">
    <location>
        <begin position="39"/>
        <end position="128"/>
    </location>
</feature>
<evidence type="ECO:0000259" key="2">
    <source>
        <dbReference type="Pfam" id="PF22936"/>
    </source>
</evidence>
<accession>A0A811QAR4</accession>
<protein>
    <recommendedName>
        <fullName evidence="2">Retrovirus-related Pol polyprotein from transposon TNT 1-94-like beta-barrel domain-containing protein</fullName>
    </recommendedName>
</protein>
<evidence type="ECO:0000256" key="1">
    <source>
        <dbReference type="SAM" id="MobiDB-lite"/>
    </source>
</evidence>
<dbReference type="Proteomes" id="UP000604825">
    <property type="component" value="Unassembled WGS sequence"/>
</dbReference>
<dbReference type="Pfam" id="PF22936">
    <property type="entry name" value="Pol_BBD"/>
    <property type="match status" value="1"/>
</dbReference>
<dbReference type="OrthoDB" id="690436at2759"/>